<accession>A0A1M4W6I7</accession>
<dbReference type="STRING" id="288992.SAMN04488522_1011153"/>
<gene>
    <name evidence="2" type="ORF">SAMN04488522_1011153</name>
</gene>
<evidence type="ECO:0000256" key="1">
    <source>
        <dbReference type="SAM" id="Phobius"/>
    </source>
</evidence>
<dbReference type="Proteomes" id="UP000184287">
    <property type="component" value="Unassembled WGS sequence"/>
</dbReference>
<keyword evidence="3" id="KW-1185">Reference proteome</keyword>
<keyword evidence="1" id="KW-0812">Transmembrane</keyword>
<reference evidence="3" key="1">
    <citation type="submission" date="2016-11" db="EMBL/GenBank/DDBJ databases">
        <authorList>
            <person name="Varghese N."/>
            <person name="Submissions S."/>
        </authorList>
    </citation>
    <scope>NUCLEOTIDE SEQUENCE [LARGE SCALE GENOMIC DNA]</scope>
    <source>
        <strain evidence="3">DSM 16990</strain>
    </source>
</reference>
<dbReference type="OrthoDB" id="58506at84567"/>
<feature type="transmembrane region" description="Helical" evidence="1">
    <location>
        <begin position="12"/>
        <end position="30"/>
    </location>
</feature>
<name>A0A1M4W6I7_9SPHI</name>
<keyword evidence="1" id="KW-1133">Transmembrane helix</keyword>
<organism evidence="2 3">
    <name type="scientific">Pedobacter caeni</name>
    <dbReference type="NCBI Taxonomy" id="288992"/>
    <lineage>
        <taxon>Bacteria</taxon>
        <taxon>Pseudomonadati</taxon>
        <taxon>Bacteroidota</taxon>
        <taxon>Sphingobacteriia</taxon>
        <taxon>Sphingobacteriales</taxon>
        <taxon>Sphingobacteriaceae</taxon>
        <taxon>Pedobacter</taxon>
    </lineage>
</organism>
<dbReference type="RefSeq" id="WP_073228506.1">
    <property type="nucleotide sequence ID" value="NZ_FQUQ01000001.1"/>
</dbReference>
<proteinExistence type="predicted"/>
<keyword evidence="1" id="KW-0472">Membrane</keyword>
<sequence length="190" mass="22008">MTIKKTDSPAGLRFLPIVALALMGTLLFTIPGCSRDLNFPVISNEMYLRQGRVKDKTPVTVELLKLKARTKVYKTSQAEFLKKEMDTLFLLESYDPQYASVNATITDRKNRISYKYVKNKLILLERSAFTDYEIKLVLKWDTLEIRKESKLNGNLLGGTIVNASRCYRKDGNWVIENIYFSDFFDLKRDQ</sequence>
<dbReference type="AlphaFoldDB" id="A0A1M4W6I7"/>
<evidence type="ECO:0000313" key="3">
    <source>
        <dbReference type="Proteomes" id="UP000184287"/>
    </source>
</evidence>
<protein>
    <submittedName>
        <fullName evidence="2">Uncharacterized protein</fullName>
    </submittedName>
</protein>
<dbReference type="EMBL" id="FQUQ01000001">
    <property type="protein sequence ID" value="SHE76836.1"/>
    <property type="molecule type" value="Genomic_DNA"/>
</dbReference>
<evidence type="ECO:0000313" key="2">
    <source>
        <dbReference type="EMBL" id="SHE76836.1"/>
    </source>
</evidence>